<reference evidence="8 9" key="1">
    <citation type="journal article" date="2015" name="Genome Announc.">
        <title>Draft Genome Sequences of Marine Isolates of Thalassomonas viridans and Thalassomonas actiniarum.</title>
        <authorList>
            <person name="Olonade I."/>
            <person name="van Zyl L.J."/>
            <person name="Trindade M."/>
        </authorList>
    </citation>
    <scope>NUCLEOTIDE SEQUENCE [LARGE SCALE GENOMIC DNA]</scope>
    <source>
        <strain evidence="8 9">A5K-106</strain>
    </source>
</reference>
<evidence type="ECO:0000313" key="8">
    <source>
        <dbReference type="EMBL" id="WDE00089.1"/>
    </source>
</evidence>
<feature type="binding site" evidence="6">
    <location>
        <begin position="221"/>
        <end position="222"/>
    </location>
    <ligand>
        <name>S-adenosyl-L-methionine</name>
        <dbReference type="ChEBI" id="CHEBI:59789"/>
    </ligand>
</feature>
<dbReference type="InterPro" id="IPR036804">
    <property type="entry name" value="CheR_N_sf"/>
</dbReference>
<dbReference type="PANTHER" id="PTHR24422">
    <property type="entry name" value="CHEMOTAXIS PROTEIN METHYLTRANSFERASE"/>
    <property type="match status" value="1"/>
</dbReference>
<dbReference type="AlphaFoldDB" id="A0AAF0C4K8"/>
<dbReference type="InterPro" id="IPR026024">
    <property type="entry name" value="Chemotaxis_MeTrfase_CheR"/>
</dbReference>
<gene>
    <name evidence="8" type="ORF">SG35_005385</name>
</gene>
<sequence length="275" mass="31589">MKKNDMLDTNQLTLSKQVFEQFKSLMFKESGVTLGEEKQAMVKARLAKRLRQLQLSSFEQYLQLVKSPDNRQEIQHLIDALTTNETSFFREAQHFEFLSRQLASFSVTVPIRIWSAACSTGEEAYSLAMTVAENRCHPDWQILASDINTQVLASAGLGMYDISRACSIPRRYLIKYCLKGVRSQAGQLLFSEPLKQHIRFVLLNLDGELPEIGRFHFIFLRNVLIYFNEIKRKQIINKMIGKLVPGGYLFIGHSESLRGMTDLLRPVQATIYQKC</sequence>
<comment type="function">
    <text evidence="5">Methylation of the membrane-bound methyl-accepting chemotaxis proteins (MCP) to form gamma-glutamyl methyl ester residues in MCP.</text>
</comment>
<dbReference type="PROSITE" id="PS50123">
    <property type="entry name" value="CHER"/>
    <property type="match status" value="1"/>
</dbReference>
<evidence type="ECO:0000256" key="1">
    <source>
        <dbReference type="ARBA" id="ARBA00001541"/>
    </source>
</evidence>
<dbReference type="EMBL" id="CP059735">
    <property type="protein sequence ID" value="WDE00089.1"/>
    <property type="molecule type" value="Genomic_DNA"/>
</dbReference>
<dbReference type="EC" id="2.1.1.80" evidence="5"/>
<feature type="binding site" evidence="6">
    <location>
        <begin position="204"/>
        <end position="205"/>
    </location>
    <ligand>
        <name>S-adenosyl-L-methionine</name>
        <dbReference type="ChEBI" id="CHEBI:59789"/>
    </ligand>
</feature>
<evidence type="ECO:0000313" key="9">
    <source>
        <dbReference type="Proteomes" id="UP000032568"/>
    </source>
</evidence>
<dbReference type="Pfam" id="PF01739">
    <property type="entry name" value="CheR"/>
    <property type="match status" value="1"/>
</dbReference>
<dbReference type="Proteomes" id="UP000032568">
    <property type="component" value="Chromosome"/>
</dbReference>
<dbReference type="InterPro" id="IPR022641">
    <property type="entry name" value="CheR_N"/>
</dbReference>
<evidence type="ECO:0000256" key="4">
    <source>
        <dbReference type="ARBA" id="ARBA00022691"/>
    </source>
</evidence>
<dbReference type="InterPro" id="IPR029063">
    <property type="entry name" value="SAM-dependent_MTases_sf"/>
</dbReference>
<dbReference type="Gene3D" id="1.10.155.10">
    <property type="entry name" value="Chemotaxis receptor methyltransferase CheR, N-terminal domain"/>
    <property type="match status" value="1"/>
</dbReference>
<evidence type="ECO:0000256" key="2">
    <source>
        <dbReference type="ARBA" id="ARBA00022603"/>
    </source>
</evidence>
<feature type="binding site" evidence="6">
    <location>
        <position position="146"/>
    </location>
    <ligand>
        <name>S-adenosyl-L-methionine</name>
        <dbReference type="ChEBI" id="CHEBI:59789"/>
    </ligand>
</feature>
<keyword evidence="3 5" id="KW-0808">Transferase</keyword>
<feature type="domain" description="CheR-type methyltransferase" evidence="7">
    <location>
        <begin position="7"/>
        <end position="275"/>
    </location>
</feature>
<dbReference type="InterPro" id="IPR022642">
    <property type="entry name" value="CheR_C"/>
</dbReference>
<evidence type="ECO:0000256" key="5">
    <source>
        <dbReference type="PIRNR" id="PIRNR000410"/>
    </source>
</evidence>
<evidence type="ECO:0000259" key="7">
    <source>
        <dbReference type="PROSITE" id="PS50123"/>
    </source>
</evidence>
<dbReference type="PANTHER" id="PTHR24422:SF26">
    <property type="entry name" value="CHEMOTAXIS PROTEIN METHYLTRANSFERASE"/>
    <property type="match status" value="1"/>
</dbReference>
<dbReference type="Pfam" id="PF03705">
    <property type="entry name" value="CheR_N"/>
    <property type="match status" value="1"/>
</dbReference>
<keyword evidence="9" id="KW-1185">Reference proteome</keyword>
<dbReference type="SUPFAM" id="SSF47757">
    <property type="entry name" value="Chemotaxis receptor methyltransferase CheR, N-terminal domain"/>
    <property type="match status" value="1"/>
</dbReference>
<dbReference type="KEGG" id="tact:SG35_005385"/>
<dbReference type="InterPro" id="IPR000780">
    <property type="entry name" value="CheR_MeTrfase"/>
</dbReference>
<proteinExistence type="predicted"/>
<name>A0AAF0C4K8_9GAMM</name>
<dbReference type="PRINTS" id="PR00996">
    <property type="entry name" value="CHERMTFRASE"/>
</dbReference>
<dbReference type="GO" id="GO:0032259">
    <property type="term" value="P:methylation"/>
    <property type="evidence" value="ECO:0007669"/>
    <property type="project" value="UniProtKB-KW"/>
</dbReference>
<feature type="binding site" evidence="6">
    <location>
        <position position="86"/>
    </location>
    <ligand>
        <name>S-adenosyl-L-methionine</name>
        <dbReference type="ChEBI" id="CHEBI:59789"/>
    </ligand>
</feature>
<dbReference type="GO" id="GO:0008983">
    <property type="term" value="F:protein-glutamate O-methyltransferase activity"/>
    <property type="evidence" value="ECO:0007669"/>
    <property type="project" value="UniProtKB-EC"/>
</dbReference>
<accession>A0AAF0C4K8</accession>
<feature type="binding site" evidence="6">
    <location>
        <position position="90"/>
    </location>
    <ligand>
        <name>S-adenosyl-L-methionine</name>
        <dbReference type="ChEBI" id="CHEBI:59789"/>
    </ligand>
</feature>
<evidence type="ECO:0000256" key="6">
    <source>
        <dbReference type="PIRSR" id="PIRSR000410-1"/>
    </source>
</evidence>
<feature type="binding site" evidence="6">
    <location>
        <position position="84"/>
    </location>
    <ligand>
        <name>S-adenosyl-L-methionine</name>
        <dbReference type="ChEBI" id="CHEBI:59789"/>
    </ligand>
</feature>
<dbReference type="InterPro" id="IPR050903">
    <property type="entry name" value="Bact_Chemotaxis_MeTrfase"/>
</dbReference>
<dbReference type="RefSeq" id="WP_053043285.1">
    <property type="nucleotide sequence ID" value="NZ_CP059735.1"/>
</dbReference>
<dbReference type="SMART" id="SM00138">
    <property type="entry name" value="MeTrc"/>
    <property type="match status" value="1"/>
</dbReference>
<evidence type="ECO:0000256" key="3">
    <source>
        <dbReference type="ARBA" id="ARBA00022679"/>
    </source>
</evidence>
<dbReference type="SUPFAM" id="SSF53335">
    <property type="entry name" value="S-adenosyl-L-methionine-dependent methyltransferases"/>
    <property type="match status" value="1"/>
</dbReference>
<dbReference type="PIRSF" id="PIRSF000410">
    <property type="entry name" value="CheR"/>
    <property type="match status" value="1"/>
</dbReference>
<comment type="catalytic activity">
    <reaction evidence="1 5">
        <text>L-glutamyl-[protein] + S-adenosyl-L-methionine = [protein]-L-glutamate 5-O-methyl ester + S-adenosyl-L-homocysteine</text>
        <dbReference type="Rhea" id="RHEA:24452"/>
        <dbReference type="Rhea" id="RHEA-COMP:10208"/>
        <dbReference type="Rhea" id="RHEA-COMP:10311"/>
        <dbReference type="ChEBI" id="CHEBI:29973"/>
        <dbReference type="ChEBI" id="CHEBI:57856"/>
        <dbReference type="ChEBI" id="CHEBI:59789"/>
        <dbReference type="ChEBI" id="CHEBI:82795"/>
        <dbReference type="EC" id="2.1.1.80"/>
    </reaction>
</comment>
<keyword evidence="4 5" id="KW-0949">S-adenosyl-L-methionine</keyword>
<dbReference type="Gene3D" id="3.40.50.150">
    <property type="entry name" value="Vaccinia Virus protein VP39"/>
    <property type="match status" value="1"/>
</dbReference>
<dbReference type="CDD" id="cd02440">
    <property type="entry name" value="AdoMet_MTases"/>
    <property type="match status" value="1"/>
</dbReference>
<organism evidence="8 9">
    <name type="scientific">Thalassomonas actiniarum</name>
    <dbReference type="NCBI Taxonomy" id="485447"/>
    <lineage>
        <taxon>Bacteria</taxon>
        <taxon>Pseudomonadati</taxon>
        <taxon>Pseudomonadota</taxon>
        <taxon>Gammaproteobacteria</taxon>
        <taxon>Alteromonadales</taxon>
        <taxon>Colwelliaceae</taxon>
        <taxon>Thalassomonas</taxon>
    </lineage>
</organism>
<feature type="binding site" evidence="6">
    <location>
        <position position="123"/>
    </location>
    <ligand>
        <name>S-adenosyl-L-methionine</name>
        <dbReference type="ChEBI" id="CHEBI:59789"/>
    </ligand>
</feature>
<reference evidence="8 9" key="2">
    <citation type="journal article" date="2022" name="Mar. Drugs">
        <title>Bioassay-Guided Fractionation Leads to the Detection of Cholic Acid Generated by the Rare Thalassomonas sp.</title>
        <authorList>
            <person name="Pheiffer F."/>
            <person name="Schneider Y.K."/>
            <person name="Hansen E.H."/>
            <person name="Andersen J.H."/>
            <person name="Isaksson J."/>
            <person name="Busche T."/>
            <person name="R C."/>
            <person name="Kalinowski J."/>
            <person name="Zyl L.V."/>
            <person name="Trindade M."/>
        </authorList>
    </citation>
    <scope>NUCLEOTIDE SEQUENCE [LARGE SCALE GENOMIC DNA]</scope>
    <source>
        <strain evidence="8 9">A5K-106</strain>
    </source>
</reference>
<keyword evidence="2 5" id="KW-0489">Methyltransferase</keyword>
<protein>
    <recommendedName>
        <fullName evidence="5">Chemotaxis protein methyltransferase</fullName>
        <ecNumber evidence="5">2.1.1.80</ecNumber>
    </recommendedName>
</protein>